<dbReference type="Proteomes" id="UP000013909">
    <property type="component" value="Unassembled WGS sequence"/>
</dbReference>
<sequence>MILPDDLDVVNQQSEMDSVCMTCSHQVVVFYDFDKKSFCPFGQEFLWKQMKDQFPEVGFVFYFSGKDRERLAKELNALEFPFPAYHDPDFLFYRLNDLDSIQTTYRILHSFHLENGFSVKPAQIGMREEFLEEMEGLRMKE</sequence>
<name>R7ZU61_9BACT</name>
<organism evidence="1 2">
    <name type="scientific">Lunatimonas lonarensis</name>
    <dbReference type="NCBI Taxonomy" id="1232681"/>
    <lineage>
        <taxon>Bacteria</taxon>
        <taxon>Pseudomonadati</taxon>
        <taxon>Bacteroidota</taxon>
        <taxon>Cytophagia</taxon>
        <taxon>Cytophagales</taxon>
        <taxon>Cyclobacteriaceae</taxon>
    </lineage>
</organism>
<gene>
    <name evidence="1" type="ORF">ADIS_1983</name>
</gene>
<reference evidence="1 2" key="1">
    <citation type="submission" date="2013-02" db="EMBL/GenBank/DDBJ databases">
        <title>A novel strain isolated from Lonar lake, Maharashtra, India.</title>
        <authorList>
            <person name="Singh A."/>
        </authorList>
    </citation>
    <scope>NUCLEOTIDE SEQUENCE [LARGE SCALE GENOMIC DNA]</scope>
    <source>
        <strain evidence="1 2">AK24</strain>
    </source>
</reference>
<evidence type="ECO:0000313" key="2">
    <source>
        <dbReference type="Proteomes" id="UP000013909"/>
    </source>
</evidence>
<proteinExistence type="predicted"/>
<comment type="caution">
    <text evidence="1">The sequence shown here is derived from an EMBL/GenBank/DDBJ whole genome shotgun (WGS) entry which is preliminary data.</text>
</comment>
<evidence type="ECO:0000313" key="1">
    <source>
        <dbReference type="EMBL" id="EON77534.1"/>
    </source>
</evidence>
<dbReference type="AlphaFoldDB" id="R7ZU61"/>
<dbReference type="EMBL" id="AQHR01000052">
    <property type="protein sequence ID" value="EON77534.1"/>
    <property type="molecule type" value="Genomic_DNA"/>
</dbReference>
<protein>
    <submittedName>
        <fullName evidence="1">Uncharacterized protein</fullName>
    </submittedName>
</protein>
<accession>R7ZU61</accession>
<keyword evidence="2" id="KW-1185">Reference proteome</keyword>